<evidence type="ECO:0000256" key="4">
    <source>
        <dbReference type="ARBA" id="ARBA00022679"/>
    </source>
</evidence>
<evidence type="ECO:0000256" key="1">
    <source>
        <dbReference type="ARBA" id="ARBA00004811"/>
    </source>
</evidence>
<dbReference type="NCBIfam" id="TIGR01356">
    <property type="entry name" value="aroA"/>
    <property type="match status" value="1"/>
</dbReference>
<evidence type="ECO:0000313" key="10">
    <source>
        <dbReference type="Proteomes" id="UP001221217"/>
    </source>
</evidence>
<feature type="binding site" evidence="7">
    <location>
        <position position="25"/>
    </location>
    <ligand>
        <name>3-phosphoshikimate</name>
        <dbReference type="ChEBI" id="CHEBI:145989"/>
    </ligand>
</feature>
<name>A0AAJ1MLJ8_9SPIO</name>
<evidence type="ECO:0000259" key="8">
    <source>
        <dbReference type="Pfam" id="PF00275"/>
    </source>
</evidence>
<keyword evidence="7" id="KW-0963">Cytoplasm</keyword>
<feature type="binding site" evidence="7">
    <location>
        <position position="25"/>
    </location>
    <ligand>
        <name>phosphoenolpyruvate</name>
        <dbReference type="ChEBI" id="CHEBI:58702"/>
    </ligand>
</feature>
<feature type="binding site" evidence="7">
    <location>
        <position position="367"/>
    </location>
    <ligand>
        <name>phosphoenolpyruvate</name>
        <dbReference type="ChEBI" id="CHEBI:58702"/>
    </ligand>
</feature>
<dbReference type="EC" id="2.5.1.19" evidence="7"/>
<comment type="subunit">
    <text evidence="7">Monomer.</text>
</comment>
<dbReference type="HAMAP" id="MF_00210">
    <property type="entry name" value="EPSP_synth"/>
    <property type="match status" value="1"/>
</dbReference>
<feature type="binding site" evidence="7">
    <location>
        <position position="416"/>
    </location>
    <ligand>
        <name>phosphoenolpyruvate</name>
        <dbReference type="ChEBI" id="CHEBI:58702"/>
    </ligand>
</feature>
<comment type="subcellular location">
    <subcellularLocation>
        <location evidence="7">Cytoplasm</location>
    </subcellularLocation>
</comment>
<comment type="catalytic activity">
    <reaction evidence="6">
        <text>3-phosphoshikimate + phosphoenolpyruvate = 5-O-(1-carboxyvinyl)-3-phosphoshikimate + phosphate</text>
        <dbReference type="Rhea" id="RHEA:21256"/>
        <dbReference type="ChEBI" id="CHEBI:43474"/>
        <dbReference type="ChEBI" id="CHEBI:57701"/>
        <dbReference type="ChEBI" id="CHEBI:58702"/>
        <dbReference type="ChEBI" id="CHEBI:145989"/>
        <dbReference type="EC" id="2.5.1.19"/>
    </reaction>
    <physiologicalReaction direction="left-to-right" evidence="6">
        <dbReference type="Rhea" id="RHEA:21257"/>
    </physiologicalReaction>
</comment>
<organism evidence="9 10">
    <name type="scientific">Candidatus Thalassospirochaeta sargassi</name>
    <dbReference type="NCBI Taxonomy" id="3119039"/>
    <lineage>
        <taxon>Bacteria</taxon>
        <taxon>Pseudomonadati</taxon>
        <taxon>Spirochaetota</taxon>
        <taxon>Spirochaetia</taxon>
        <taxon>Spirochaetales</taxon>
        <taxon>Spirochaetaceae</taxon>
        <taxon>Candidatus Thalassospirochaeta</taxon>
    </lineage>
</organism>
<dbReference type="Pfam" id="PF00275">
    <property type="entry name" value="EPSP_synthase"/>
    <property type="match status" value="1"/>
</dbReference>
<dbReference type="SUPFAM" id="SSF55205">
    <property type="entry name" value="EPT/RTPC-like"/>
    <property type="match status" value="1"/>
</dbReference>
<proteinExistence type="inferred from homology"/>
<feature type="binding site" evidence="7">
    <location>
        <position position="177"/>
    </location>
    <ligand>
        <name>3-phosphoshikimate</name>
        <dbReference type="ChEBI" id="CHEBI:145989"/>
    </ligand>
</feature>
<keyword evidence="5 7" id="KW-0057">Aromatic amino acid biosynthesis</keyword>
<dbReference type="GO" id="GO:0003866">
    <property type="term" value="F:3-phosphoshikimate 1-carboxyvinyltransferase activity"/>
    <property type="evidence" value="ECO:0007669"/>
    <property type="project" value="UniProtKB-UniRule"/>
</dbReference>
<comment type="similarity">
    <text evidence="2 7">Belongs to the EPSP synthase family.</text>
</comment>
<dbReference type="GO" id="GO:0008652">
    <property type="term" value="P:amino acid biosynthetic process"/>
    <property type="evidence" value="ECO:0007669"/>
    <property type="project" value="UniProtKB-KW"/>
</dbReference>
<dbReference type="PANTHER" id="PTHR21090:SF5">
    <property type="entry name" value="PENTAFUNCTIONAL AROM POLYPEPTIDE"/>
    <property type="match status" value="1"/>
</dbReference>
<reference evidence="9 10" key="1">
    <citation type="submission" date="2022-12" db="EMBL/GenBank/DDBJ databases">
        <title>Metagenome assembled genome from gulf of manar.</title>
        <authorList>
            <person name="Kohli P."/>
            <person name="Pk S."/>
            <person name="Venkata Ramana C."/>
            <person name="Sasikala C."/>
        </authorList>
    </citation>
    <scope>NUCLEOTIDE SEQUENCE [LARGE SCALE GENOMIC DNA]</scope>
    <source>
        <strain evidence="9">JB008</strain>
    </source>
</reference>
<dbReference type="PANTHER" id="PTHR21090">
    <property type="entry name" value="AROM/DEHYDROQUINATE SYNTHASE"/>
    <property type="match status" value="1"/>
</dbReference>
<feature type="binding site" evidence="7">
    <location>
        <position position="135"/>
    </location>
    <ligand>
        <name>phosphoenolpyruvate</name>
        <dbReference type="ChEBI" id="CHEBI:58702"/>
    </ligand>
</feature>
<dbReference type="InterPro" id="IPR036968">
    <property type="entry name" value="Enolpyruvate_Tfrase_sf"/>
</dbReference>
<feature type="domain" description="Enolpyruvate transferase" evidence="8">
    <location>
        <begin position="16"/>
        <end position="451"/>
    </location>
</feature>
<feature type="binding site" evidence="7">
    <location>
        <position position="336"/>
    </location>
    <ligand>
        <name>3-phosphoshikimate</name>
        <dbReference type="ChEBI" id="CHEBI:145989"/>
    </ligand>
</feature>
<keyword evidence="4 7" id="KW-0808">Transferase</keyword>
<gene>
    <name evidence="7 9" type="primary">aroA</name>
    <name evidence="9" type="ORF">PQJ61_03355</name>
</gene>
<feature type="binding site" evidence="7">
    <location>
        <position position="30"/>
    </location>
    <ligand>
        <name>3-phosphoshikimate</name>
        <dbReference type="ChEBI" id="CHEBI:145989"/>
    </ligand>
</feature>
<evidence type="ECO:0000256" key="7">
    <source>
        <dbReference type="HAMAP-Rule" id="MF_00210"/>
    </source>
</evidence>
<comment type="function">
    <text evidence="7">Catalyzes the transfer of the enolpyruvyl moiety of phosphoenolpyruvate (PEP) to the 5-hydroxyl of shikimate-3-phosphate (S3P) to produce enolpyruvyl shikimate-3-phosphate and inorganic phosphate.</text>
</comment>
<sequence>MDVRIRGLNGKMLNADSTITVPASKSHTIRALLIASAAEGESRLINPLDSADARSCIDTCRSFGALIDTDGRTDGGLPLWTVTGCGNKLRSTARGDKIITIDVGNSGTSLYLAAGIAALGGRKIRFTGDEQIQRRPVKALLGALSDLGAGVEIEGESPPFNITGPLRGGRTSIKCPTSQYLSSLLICTPLAEGAGETAAESIIDVPLLMEKPYVEMTLRWLDRQGIEYTNNNFKRFTIKGGQSYSAFESIIPGDFSSAAFPLVAAAITGSKLQLAGLDITDSQGDKAVIDYLRIMGCRIDTPADDRGCITIYGPGHPGCPASTLKAAEFDLNDTPDALPAMAVAACNACGTTKLYNVPQARLKETDRIRVMQQELTHLGADIEEIPDGLIIRGTEAGTPGLAPLQGARLNGHDDHRVVMSLALAALTCEGETVISGAEAVDITYPGFFEQLGKLTDEANNENL</sequence>
<evidence type="ECO:0000256" key="3">
    <source>
        <dbReference type="ARBA" id="ARBA00022605"/>
    </source>
</evidence>
<dbReference type="EMBL" id="JAQQAL010000009">
    <property type="protein sequence ID" value="MDC7225785.1"/>
    <property type="molecule type" value="Genomic_DNA"/>
</dbReference>
<dbReference type="InterPro" id="IPR006264">
    <property type="entry name" value="EPSP_synthase"/>
</dbReference>
<keyword evidence="3 7" id="KW-0028">Amino-acid biosynthesis</keyword>
<dbReference type="AlphaFoldDB" id="A0AAJ1MLJ8"/>
<feature type="binding site" evidence="7">
    <location>
        <position position="26"/>
    </location>
    <ligand>
        <name>3-phosphoshikimate</name>
        <dbReference type="ChEBI" id="CHEBI:145989"/>
    </ligand>
</feature>
<dbReference type="GO" id="GO:0005737">
    <property type="term" value="C:cytoplasm"/>
    <property type="evidence" value="ECO:0007669"/>
    <property type="project" value="UniProtKB-SubCell"/>
</dbReference>
<dbReference type="PIRSF" id="PIRSF000505">
    <property type="entry name" value="EPSPS"/>
    <property type="match status" value="1"/>
</dbReference>
<dbReference type="PROSITE" id="PS00885">
    <property type="entry name" value="EPSP_SYNTHASE_2"/>
    <property type="match status" value="1"/>
</dbReference>
<feature type="binding site" evidence="7">
    <location>
        <position position="359"/>
    </location>
    <ligand>
        <name>3-phosphoshikimate</name>
        <dbReference type="ChEBI" id="CHEBI:145989"/>
    </ligand>
</feature>
<dbReference type="Proteomes" id="UP001221217">
    <property type="component" value="Unassembled WGS sequence"/>
</dbReference>
<dbReference type="InterPro" id="IPR023193">
    <property type="entry name" value="EPSP_synthase_CS"/>
</dbReference>
<dbReference type="GO" id="GO:0009423">
    <property type="term" value="P:chorismate biosynthetic process"/>
    <property type="evidence" value="ECO:0007669"/>
    <property type="project" value="UniProtKB-UniRule"/>
</dbReference>
<protein>
    <recommendedName>
        <fullName evidence="7">3-phosphoshikimate 1-carboxyvinyltransferase</fullName>
        <ecNumber evidence="7">2.5.1.19</ecNumber>
    </recommendedName>
    <alternativeName>
        <fullName evidence="7">5-enolpyruvylshikimate-3-phosphate synthase</fullName>
        <shortName evidence="7">EPSP synthase</shortName>
        <shortName evidence="7">EPSPS</shortName>
    </alternativeName>
</protein>
<evidence type="ECO:0000256" key="5">
    <source>
        <dbReference type="ARBA" id="ARBA00023141"/>
    </source>
</evidence>
<evidence type="ECO:0000256" key="2">
    <source>
        <dbReference type="ARBA" id="ARBA00009948"/>
    </source>
</evidence>
<accession>A0AAJ1MLJ8</accession>
<dbReference type="InterPro" id="IPR013792">
    <property type="entry name" value="RNA3'P_cycl/enolpyr_Trfase_a/b"/>
</dbReference>
<comment type="caution">
    <text evidence="7">Lacks conserved residue(s) required for the propagation of feature annotation.</text>
</comment>
<feature type="binding site" evidence="7">
    <location>
        <position position="363"/>
    </location>
    <ligand>
        <name>3-phosphoshikimate</name>
        <dbReference type="ChEBI" id="CHEBI:145989"/>
    </ligand>
</feature>
<dbReference type="InterPro" id="IPR001986">
    <property type="entry name" value="Enolpyruvate_Tfrase_dom"/>
</dbReference>
<feature type="binding site" evidence="7">
    <location>
        <position position="107"/>
    </location>
    <ligand>
        <name>phosphoenolpyruvate</name>
        <dbReference type="ChEBI" id="CHEBI:58702"/>
    </ligand>
</feature>
<evidence type="ECO:0000313" key="9">
    <source>
        <dbReference type="EMBL" id="MDC7225785.1"/>
    </source>
</evidence>
<feature type="binding site" evidence="7">
    <location>
        <position position="179"/>
    </location>
    <ligand>
        <name>3-phosphoshikimate</name>
        <dbReference type="ChEBI" id="CHEBI:145989"/>
    </ligand>
</feature>
<feature type="binding site" evidence="7">
    <location>
        <position position="179"/>
    </location>
    <ligand>
        <name>phosphoenolpyruvate</name>
        <dbReference type="ChEBI" id="CHEBI:58702"/>
    </ligand>
</feature>
<dbReference type="GO" id="GO:0009073">
    <property type="term" value="P:aromatic amino acid family biosynthetic process"/>
    <property type="evidence" value="ECO:0007669"/>
    <property type="project" value="UniProtKB-KW"/>
</dbReference>
<comment type="caution">
    <text evidence="9">The sequence shown here is derived from an EMBL/GenBank/DDBJ whole genome shotgun (WGS) entry which is preliminary data.</text>
</comment>
<evidence type="ECO:0000256" key="6">
    <source>
        <dbReference type="ARBA" id="ARBA00044633"/>
    </source>
</evidence>
<comment type="pathway">
    <text evidence="1 7">Metabolic intermediate biosynthesis; chorismate biosynthesis; chorismate from D-erythrose 4-phosphate and phosphoenolpyruvate: step 6/7.</text>
</comment>
<feature type="binding site" evidence="7">
    <location>
        <position position="178"/>
    </location>
    <ligand>
        <name>3-phosphoshikimate</name>
        <dbReference type="ChEBI" id="CHEBI:145989"/>
    </ligand>
</feature>
<dbReference type="Gene3D" id="3.65.10.10">
    <property type="entry name" value="Enolpyruvate transferase domain"/>
    <property type="match status" value="2"/>
</dbReference>
<feature type="active site" description="Proton acceptor" evidence="7">
    <location>
        <position position="336"/>
    </location>
</feature>
<dbReference type="CDD" id="cd01556">
    <property type="entry name" value="EPSP_synthase"/>
    <property type="match status" value="1"/>
</dbReference>